<dbReference type="InterPro" id="IPR002843">
    <property type="entry name" value="ATPase_V0-cplx_csu/dsu"/>
</dbReference>
<name>A0A3L9DR44_9STRE</name>
<dbReference type="SUPFAM" id="SSF103486">
    <property type="entry name" value="V-type ATP synthase subunit C"/>
    <property type="match status" value="1"/>
</dbReference>
<protein>
    <submittedName>
        <fullName evidence="4">ATPase</fullName>
    </submittedName>
</protein>
<dbReference type="EMBL" id="RCVM01000013">
    <property type="protein sequence ID" value="RLY02678.1"/>
    <property type="molecule type" value="Genomic_DNA"/>
</dbReference>
<sequence length="327" mass="37787">MLDIDYASINTAVRIREKDLLSRDTFESLLKAKDFVQAQQLLKSTHYHDLTEDFEPLLMTELAKTAEFVTEQVEDAPVAQIFALIYTYHNLKVLLKNHLAGLELTDLLLPMGAYPIDELKNLVKTEQSETLPEVLVQAVQDTCQDYREYGRLESVDVLLDRRYFKHLVAVARSLNDSTILNMVQAWVDLYNLNCIFRLRDKKLSRAFLMTVLSNEGQLNQLELIGLAQANRYEEILNLLNETAYASALTGMIDQNGNLNLSLELARDRVSHAYLDDARFEAFGYLPLLAYQYYKEMEVKNLRLILTGKVNDFDQSMLRERMRPIYDL</sequence>
<keyword evidence="5" id="KW-1185">Reference proteome</keyword>
<comment type="similarity">
    <text evidence="1">Belongs to the V-ATPase V0D/AC39 subunit family.</text>
</comment>
<evidence type="ECO:0000313" key="5">
    <source>
        <dbReference type="Proteomes" id="UP000279194"/>
    </source>
</evidence>
<gene>
    <name evidence="4" type="ORF">EAF07_07160</name>
</gene>
<evidence type="ECO:0000256" key="3">
    <source>
        <dbReference type="ARBA" id="ARBA00023065"/>
    </source>
</evidence>
<keyword evidence="3" id="KW-0406">Ion transport</keyword>
<evidence type="ECO:0000256" key="1">
    <source>
        <dbReference type="ARBA" id="ARBA00006709"/>
    </source>
</evidence>
<dbReference type="InterPro" id="IPR035067">
    <property type="entry name" value="V-type_ATPase_csu/dsu"/>
</dbReference>
<dbReference type="InterPro" id="IPR050873">
    <property type="entry name" value="V-ATPase_V0D/AC39_subunit"/>
</dbReference>
<keyword evidence="2" id="KW-0813">Transport</keyword>
<dbReference type="RefSeq" id="WP_121835895.1">
    <property type="nucleotide sequence ID" value="NZ_CP163513.1"/>
</dbReference>
<evidence type="ECO:0000256" key="2">
    <source>
        <dbReference type="ARBA" id="ARBA00022448"/>
    </source>
</evidence>
<evidence type="ECO:0000313" key="4">
    <source>
        <dbReference type="EMBL" id="RLY02678.1"/>
    </source>
</evidence>
<dbReference type="Proteomes" id="UP000279194">
    <property type="component" value="Unassembled WGS sequence"/>
</dbReference>
<reference evidence="4 5" key="1">
    <citation type="submission" date="2018-10" db="EMBL/GenBank/DDBJ databases">
        <title>Streptococcus hillyeri sp. nov., isolated from equine tracheal sample.</title>
        <authorList>
            <person name="Macfadyen A.C."/>
            <person name="Waller A."/>
            <person name="Paterson G.K."/>
        </authorList>
    </citation>
    <scope>NUCLEOTIDE SEQUENCE [LARGE SCALE GENOMIC DNA]</scope>
    <source>
        <strain evidence="4 5">28462</strain>
    </source>
</reference>
<dbReference type="InterPro" id="IPR044911">
    <property type="entry name" value="V-type_ATPase_csu/dsu_dom_3"/>
</dbReference>
<accession>A0A3L9DR44</accession>
<dbReference type="PANTHER" id="PTHR38682:SF1">
    <property type="entry name" value="V-TYPE ATP SYNTHASE SUBUNIT C"/>
    <property type="match status" value="1"/>
</dbReference>
<dbReference type="Gene3D" id="1.10.132.50">
    <property type="entry name" value="ATP synthase (C/AC39) subunit, domain 3"/>
    <property type="match status" value="1"/>
</dbReference>
<comment type="caution">
    <text evidence="4">The sequence shown here is derived from an EMBL/GenBank/DDBJ whole genome shotgun (WGS) entry which is preliminary data.</text>
</comment>
<dbReference type="PANTHER" id="PTHR38682">
    <property type="entry name" value="V-TYPE ATP SYNTHASE SUBUNIT C"/>
    <property type="match status" value="1"/>
</dbReference>
<dbReference type="GO" id="GO:0046961">
    <property type="term" value="F:proton-transporting ATPase activity, rotational mechanism"/>
    <property type="evidence" value="ECO:0007669"/>
    <property type="project" value="InterPro"/>
</dbReference>
<proteinExistence type="inferred from homology"/>
<dbReference type="AlphaFoldDB" id="A0A3L9DR44"/>
<dbReference type="OrthoDB" id="1653at2"/>
<dbReference type="Pfam" id="PF01992">
    <property type="entry name" value="vATP-synt_AC39"/>
    <property type="match status" value="1"/>
</dbReference>
<dbReference type="Gene3D" id="1.20.1690.10">
    <property type="entry name" value="V-type ATP synthase subunit C domain"/>
    <property type="match status" value="2"/>
</dbReference>
<organism evidence="4 5">
    <name type="scientific">Streptococcus hillyeri</name>
    <dbReference type="NCBI Taxonomy" id="2282420"/>
    <lineage>
        <taxon>Bacteria</taxon>
        <taxon>Bacillati</taxon>
        <taxon>Bacillota</taxon>
        <taxon>Bacilli</taxon>
        <taxon>Lactobacillales</taxon>
        <taxon>Streptococcaceae</taxon>
        <taxon>Streptococcus</taxon>
    </lineage>
</organism>
<dbReference type="InterPro" id="IPR036079">
    <property type="entry name" value="ATPase_csu/dsu_sf"/>
</dbReference>